<proteinExistence type="predicted"/>
<organism evidence="2 3">
    <name type="scientific">Aeromonas caviae</name>
    <name type="common">Aeromonas punctata</name>
    <dbReference type="NCBI Taxonomy" id="648"/>
    <lineage>
        <taxon>Bacteria</taxon>
        <taxon>Pseudomonadati</taxon>
        <taxon>Pseudomonadota</taxon>
        <taxon>Gammaproteobacteria</taxon>
        <taxon>Aeromonadales</taxon>
        <taxon>Aeromonadaceae</taxon>
        <taxon>Aeromonas</taxon>
    </lineage>
</organism>
<dbReference type="AlphaFoldDB" id="A0AAW9F8L4"/>
<feature type="transmembrane region" description="Helical" evidence="1">
    <location>
        <begin position="36"/>
        <end position="59"/>
    </location>
</feature>
<name>A0AAW9F8L4_AERCA</name>
<gene>
    <name evidence="2" type="ORF">SJS77_21225</name>
</gene>
<keyword evidence="1" id="KW-1133">Transmembrane helix</keyword>
<keyword evidence="1" id="KW-0472">Membrane</keyword>
<reference evidence="2" key="1">
    <citation type="submission" date="2023-11" db="EMBL/GenBank/DDBJ databases">
        <title>WGS of Aeromonas in Northern Israel.</title>
        <authorList>
            <person name="Hershko Y."/>
        </authorList>
    </citation>
    <scope>NUCLEOTIDE SEQUENCE</scope>
    <source>
        <strain evidence="2">77416</strain>
    </source>
</reference>
<sequence>PSRKRPLVLGGLFAAVVQVVAGVVFAAQANATFAEFLSLFRGSTFAFNVAICAVVGVMAMESWRRRQSKAAGPAVVRASGQHGQRGA</sequence>
<protein>
    <recommendedName>
        <fullName evidence="4">MFS transporter</fullName>
    </recommendedName>
</protein>
<evidence type="ECO:0000313" key="2">
    <source>
        <dbReference type="EMBL" id="MDX7722932.1"/>
    </source>
</evidence>
<keyword evidence="1" id="KW-0812">Transmembrane</keyword>
<dbReference type="Proteomes" id="UP001277183">
    <property type="component" value="Unassembled WGS sequence"/>
</dbReference>
<dbReference type="RefSeq" id="WP_319886903.1">
    <property type="nucleotide sequence ID" value="NZ_JAWZVU010000187.1"/>
</dbReference>
<dbReference type="EMBL" id="JAWZVU010000187">
    <property type="protein sequence ID" value="MDX7722932.1"/>
    <property type="molecule type" value="Genomic_DNA"/>
</dbReference>
<evidence type="ECO:0008006" key="4">
    <source>
        <dbReference type="Google" id="ProtNLM"/>
    </source>
</evidence>
<evidence type="ECO:0000256" key="1">
    <source>
        <dbReference type="SAM" id="Phobius"/>
    </source>
</evidence>
<accession>A0AAW9F8L4</accession>
<feature type="non-terminal residue" evidence="2">
    <location>
        <position position="1"/>
    </location>
</feature>
<comment type="caution">
    <text evidence="2">The sequence shown here is derived from an EMBL/GenBank/DDBJ whole genome shotgun (WGS) entry which is preliminary data.</text>
</comment>
<evidence type="ECO:0000313" key="3">
    <source>
        <dbReference type="Proteomes" id="UP001277183"/>
    </source>
</evidence>